<comment type="caution">
    <text evidence="6">The sequence shown here is derived from an EMBL/GenBank/DDBJ whole genome shotgun (WGS) entry which is preliminary data.</text>
</comment>
<feature type="signal peptide" evidence="4">
    <location>
        <begin position="1"/>
        <end position="23"/>
    </location>
</feature>
<protein>
    <submittedName>
        <fullName evidence="6">Periplasmic binding domain protein</fullName>
    </submittedName>
</protein>
<dbReference type="Gene3D" id="3.40.50.2300">
    <property type="match status" value="1"/>
</dbReference>
<dbReference type="InterPro" id="IPR028082">
    <property type="entry name" value="Peripla_BP_I"/>
</dbReference>
<dbReference type="SUPFAM" id="SSF53822">
    <property type="entry name" value="Periplasmic binding protein-like I"/>
    <property type="match status" value="1"/>
</dbReference>
<evidence type="ECO:0000256" key="2">
    <source>
        <dbReference type="ARBA" id="ARBA00007639"/>
    </source>
</evidence>
<reference evidence="6 7" key="1">
    <citation type="submission" date="2017-07" db="EMBL/GenBank/DDBJ databases">
        <title>Phylogenetic study on the rhizospheric bacterium Ochrobactrum sp. A44.</title>
        <authorList>
            <person name="Krzyzanowska D.M."/>
            <person name="Ossowicki A."/>
            <person name="Rajewska M."/>
            <person name="Maciag T."/>
            <person name="Kaczynski Z."/>
            <person name="Czerwicka M."/>
            <person name="Jafra S."/>
        </authorList>
    </citation>
    <scope>NUCLEOTIDE SEQUENCE [LARGE SCALE GENOMIC DNA]</scope>
    <source>
        <strain evidence="6 7">PR17</strain>
    </source>
</reference>
<dbReference type="AlphaFoldDB" id="A0A256FCT6"/>
<feature type="domain" description="Periplasmic binding protein" evidence="5">
    <location>
        <begin position="29"/>
        <end position="112"/>
    </location>
</feature>
<keyword evidence="7" id="KW-1185">Reference proteome</keyword>
<name>A0A256FCT6_9HYPH</name>
<proteinExistence type="inferred from homology"/>
<evidence type="ECO:0000313" key="6">
    <source>
        <dbReference type="EMBL" id="OYR12687.1"/>
    </source>
</evidence>
<sequence length="112" mass="11475">MKSLLKSAVAGVALMAASFAAQAQEVSIVVVSHGQASDPFWSVVKNGVAEAAKDTGAKVDYRAPETFDMVQMAQLIDAAINQNPQGIVVSIPDADALGPSIERAVAAGIPVI</sequence>
<feature type="chain" id="PRO_5013101322" evidence="4">
    <location>
        <begin position="24"/>
        <end position="112"/>
    </location>
</feature>
<dbReference type="InterPro" id="IPR025997">
    <property type="entry name" value="SBP_2_dom"/>
</dbReference>
<dbReference type="PANTHER" id="PTHR46847:SF1">
    <property type="entry name" value="D-ALLOSE-BINDING PERIPLASMIC PROTEIN-RELATED"/>
    <property type="match status" value="1"/>
</dbReference>
<evidence type="ECO:0000256" key="3">
    <source>
        <dbReference type="ARBA" id="ARBA00022729"/>
    </source>
</evidence>
<dbReference type="Pfam" id="PF13407">
    <property type="entry name" value="Peripla_BP_4"/>
    <property type="match status" value="1"/>
</dbReference>
<comment type="subcellular location">
    <subcellularLocation>
        <location evidence="1">Cell envelope</location>
    </subcellularLocation>
</comment>
<evidence type="ECO:0000259" key="5">
    <source>
        <dbReference type="Pfam" id="PF13407"/>
    </source>
</evidence>
<accession>A0A256FCT6</accession>
<dbReference type="EMBL" id="NNRK01000029">
    <property type="protein sequence ID" value="OYR12687.1"/>
    <property type="molecule type" value="Genomic_DNA"/>
</dbReference>
<organism evidence="6 7">
    <name type="scientific">Brucella rhizosphaerae</name>
    <dbReference type="NCBI Taxonomy" id="571254"/>
    <lineage>
        <taxon>Bacteria</taxon>
        <taxon>Pseudomonadati</taxon>
        <taxon>Pseudomonadota</taxon>
        <taxon>Alphaproteobacteria</taxon>
        <taxon>Hyphomicrobiales</taxon>
        <taxon>Brucellaceae</taxon>
        <taxon>Brucella/Ochrobactrum group</taxon>
        <taxon>Brucella</taxon>
    </lineage>
</organism>
<dbReference type="GO" id="GO:0030246">
    <property type="term" value="F:carbohydrate binding"/>
    <property type="evidence" value="ECO:0007669"/>
    <property type="project" value="UniProtKB-ARBA"/>
</dbReference>
<dbReference type="GO" id="GO:0030313">
    <property type="term" value="C:cell envelope"/>
    <property type="evidence" value="ECO:0007669"/>
    <property type="project" value="UniProtKB-SubCell"/>
</dbReference>
<keyword evidence="3 4" id="KW-0732">Signal</keyword>
<comment type="similarity">
    <text evidence="2">Belongs to the bacterial solute-binding protein 2 family.</text>
</comment>
<gene>
    <name evidence="6" type="ORF">CEV32_0861</name>
</gene>
<evidence type="ECO:0000313" key="7">
    <source>
        <dbReference type="Proteomes" id="UP000216345"/>
    </source>
</evidence>
<evidence type="ECO:0000256" key="1">
    <source>
        <dbReference type="ARBA" id="ARBA00004196"/>
    </source>
</evidence>
<dbReference type="Proteomes" id="UP000216345">
    <property type="component" value="Unassembled WGS sequence"/>
</dbReference>
<evidence type="ECO:0000256" key="4">
    <source>
        <dbReference type="SAM" id="SignalP"/>
    </source>
</evidence>
<dbReference type="PANTHER" id="PTHR46847">
    <property type="entry name" value="D-ALLOSE-BINDING PERIPLASMIC PROTEIN-RELATED"/>
    <property type="match status" value="1"/>
</dbReference>